<evidence type="ECO:0000313" key="2">
    <source>
        <dbReference type="EMBL" id="CAB4181725.1"/>
    </source>
</evidence>
<evidence type="ECO:0000313" key="1">
    <source>
        <dbReference type="EMBL" id="CAB4176053.1"/>
    </source>
</evidence>
<sequence length="52" mass="5137">MKLGGGGRFAKVAKAAGGGEKGAAIAAMAGRKKYGAKKMTAMAVAGKKRAKK</sequence>
<accession>A0A6J5RN28</accession>
<gene>
    <name evidence="2" type="ORF">UFOVP1075_62</name>
    <name evidence="3" type="ORF">UFOVP1312_54</name>
    <name evidence="4" type="ORF">UFOVP1426_4</name>
    <name evidence="5" type="ORF">UFOVP1522_19</name>
    <name evidence="1" type="ORF">UFOVP989_4</name>
</gene>
<dbReference type="EMBL" id="LR796938">
    <property type="protein sequence ID" value="CAB4176053.1"/>
    <property type="molecule type" value="Genomic_DNA"/>
</dbReference>
<evidence type="ECO:0000313" key="5">
    <source>
        <dbReference type="EMBL" id="CAB5227254.1"/>
    </source>
</evidence>
<proteinExistence type="predicted"/>
<dbReference type="EMBL" id="LR797011">
    <property type="protein sequence ID" value="CAB4181725.1"/>
    <property type="molecule type" value="Genomic_DNA"/>
</dbReference>
<evidence type="ECO:0000313" key="4">
    <source>
        <dbReference type="EMBL" id="CAB4210354.1"/>
    </source>
</evidence>
<organism evidence="3">
    <name type="scientific">uncultured Caudovirales phage</name>
    <dbReference type="NCBI Taxonomy" id="2100421"/>
    <lineage>
        <taxon>Viruses</taxon>
        <taxon>Duplodnaviria</taxon>
        <taxon>Heunggongvirae</taxon>
        <taxon>Uroviricota</taxon>
        <taxon>Caudoviricetes</taxon>
        <taxon>Peduoviridae</taxon>
        <taxon>Maltschvirus</taxon>
        <taxon>Maltschvirus maltsch</taxon>
    </lineage>
</organism>
<dbReference type="EMBL" id="LR797370">
    <property type="protein sequence ID" value="CAB4210354.1"/>
    <property type="molecule type" value="Genomic_DNA"/>
</dbReference>
<protein>
    <submittedName>
        <fullName evidence="3">Uncharacterized protein</fullName>
    </submittedName>
</protein>
<dbReference type="EMBL" id="LR797263">
    <property type="protein sequence ID" value="CAB4198763.1"/>
    <property type="molecule type" value="Genomic_DNA"/>
</dbReference>
<evidence type="ECO:0000313" key="3">
    <source>
        <dbReference type="EMBL" id="CAB4198763.1"/>
    </source>
</evidence>
<reference evidence="3" key="1">
    <citation type="submission" date="2020-05" db="EMBL/GenBank/DDBJ databases">
        <authorList>
            <person name="Chiriac C."/>
            <person name="Salcher M."/>
            <person name="Ghai R."/>
            <person name="Kavagutti S V."/>
        </authorList>
    </citation>
    <scope>NUCLEOTIDE SEQUENCE</scope>
</reference>
<dbReference type="EMBL" id="LR798372">
    <property type="protein sequence ID" value="CAB5227254.1"/>
    <property type="molecule type" value="Genomic_DNA"/>
</dbReference>
<name>A0A6J5RN28_9CAUD</name>